<accession>A0A150U0G5</accession>
<reference evidence="1 2" key="1">
    <citation type="submission" date="2014-02" db="EMBL/GenBank/DDBJ databases">
        <title>The small core and large imbalanced accessory genome model reveals a collaborative survival strategy of Sorangium cellulosum strains in nature.</title>
        <authorList>
            <person name="Han K."/>
            <person name="Peng R."/>
            <person name="Blom J."/>
            <person name="Li Y.-Z."/>
        </authorList>
    </citation>
    <scope>NUCLEOTIDE SEQUENCE [LARGE SCALE GENOMIC DNA]</scope>
    <source>
        <strain evidence="1 2">So0007-03</strain>
    </source>
</reference>
<gene>
    <name evidence="1" type="ORF">BE21_13090</name>
</gene>
<sequence length="152" mass="16192">MDEPETEEIERVLQTFEVQLPSDTTEGNVIPRIVAVGRDALAAACESTSSVAIRVFNPLASGAYRDVPCSTILNDTGEVCGALTSVLNDDGAGEAQQRLSPFSLGCAAFVGGSALFSQFVLCPRAKTERERKRCDYWTGGGFFGLGLMCAVF</sequence>
<organism evidence="1 2">
    <name type="scientific">Sorangium cellulosum</name>
    <name type="common">Polyangium cellulosum</name>
    <dbReference type="NCBI Taxonomy" id="56"/>
    <lineage>
        <taxon>Bacteria</taxon>
        <taxon>Pseudomonadati</taxon>
        <taxon>Myxococcota</taxon>
        <taxon>Polyangia</taxon>
        <taxon>Polyangiales</taxon>
        <taxon>Polyangiaceae</taxon>
        <taxon>Sorangium</taxon>
    </lineage>
</organism>
<dbReference type="Proteomes" id="UP000075502">
    <property type="component" value="Unassembled WGS sequence"/>
</dbReference>
<evidence type="ECO:0000313" key="1">
    <source>
        <dbReference type="EMBL" id="KYG10268.1"/>
    </source>
</evidence>
<proteinExistence type="predicted"/>
<protein>
    <submittedName>
        <fullName evidence="1">Uncharacterized protein</fullName>
    </submittedName>
</protein>
<comment type="caution">
    <text evidence="1">The sequence shown here is derived from an EMBL/GenBank/DDBJ whole genome shotgun (WGS) entry which is preliminary data.</text>
</comment>
<evidence type="ECO:0000313" key="2">
    <source>
        <dbReference type="Proteomes" id="UP000075502"/>
    </source>
</evidence>
<name>A0A150U0G5_SORCE</name>
<dbReference type="AlphaFoldDB" id="A0A150U0G5"/>
<dbReference type="EMBL" id="JEME01000402">
    <property type="protein sequence ID" value="KYG10268.1"/>
    <property type="molecule type" value="Genomic_DNA"/>
</dbReference>